<dbReference type="GO" id="GO:0003677">
    <property type="term" value="F:DNA binding"/>
    <property type="evidence" value="ECO:0007669"/>
    <property type="project" value="InterPro"/>
</dbReference>
<evidence type="ECO:0000259" key="1">
    <source>
        <dbReference type="PROSITE" id="PS51736"/>
    </source>
</evidence>
<evidence type="ECO:0000313" key="2">
    <source>
        <dbReference type="EMBL" id="GEO19147.1"/>
    </source>
</evidence>
<keyword evidence="3" id="KW-1185">Reference proteome</keyword>
<sequence>MAVDFPQAYRLTVHILAAVAEHEGEMISKRINDVLAAAKAGARSSKAAGAKIHLVANAAP</sequence>
<name>A0A512C518_9HYPH</name>
<dbReference type="AlphaFoldDB" id="A0A512C518"/>
<dbReference type="GO" id="GO:0000150">
    <property type="term" value="F:DNA strand exchange activity"/>
    <property type="evidence" value="ECO:0007669"/>
    <property type="project" value="InterPro"/>
</dbReference>
<evidence type="ECO:0000313" key="3">
    <source>
        <dbReference type="Proteomes" id="UP000321085"/>
    </source>
</evidence>
<comment type="caution">
    <text evidence="2">The sequence shown here is derived from an EMBL/GenBank/DDBJ whole genome shotgun (WGS) entry which is preliminary data.</text>
</comment>
<accession>A0A512C518</accession>
<dbReference type="EMBL" id="BJYU01000336">
    <property type="protein sequence ID" value="GEO19147.1"/>
    <property type="molecule type" value="Genomic_DNA"/>
</dbReference>
<proteinExistence type="predicted"/>
<organism evidence="2 3">
    <name type="scientific">Microvirga aerophila</name>
    <dbReference type="NCBI Taxonomy" id="670291"/>
    <lineage>
        <taxon>Bacteria</taxon>
        <taxon>Pseudomonadati</taxon>
        <taxon>Pseudomonadota</taxon>
        <taxon>Alphaproteobacteria</taxon>
        <taxon>Hyphomicrobiales</taxon>
        <taxon>Methylobacteriaceae</taxon>
        <taxon>Microvirga</taxon>
    </lineage>
</organism>
<dbReference type="Proteomes" id="UP000321085">
    <property type="component" value="Unassembled WGS sequence"/>
</dbReference>
<protein>
    <recommendedName>
        <fullName evidence="1">Resolvase/invertase-type recombinase catalytic domain-containing protein</fullName>
    </recommendedName>
</protein>
<dbReference type="PROSITE" id="PS51736">
    <property type="entry name" value="RECOMBINASES_3"/>
    <property type="match status" value="1"/>
</dbReference>
<reference evidence="2 3" key="1">
    <citation type="submission" date="2019-07" db="EMBL/GenBank/DDBJ databases">
        <title>Whole genome shotgun sequence of Microvirga aerophila NBRC 106136.</title>
        <authorList>
            <person name="Hosoyama A."/>
            <person name="Uohara A."/>
            <person name="Ohji S."/>
            <person name="Ichikawa N."/>
        </authorList>
    </citation>
    <scope>NUCLEOTIDE SEQUENCE [LARGE SCALE GENOMIC DNA]</scope>
    <source>
        <strain evidence="2 3">NBRC 106136</strain>
    </source>
</reference>
<feature type="domain" description="Resolvase/invertase-type recombinase catalytic" evidence="1">
    <location>
        <begin position="1"/>
        <end position="42"/>
    </location>
</feature>
<gene>
    <name evidence="2" type="ORF">MAE02_68430</name>
</gene>
<dbReference type="InterPro" id="IPR006119">
    <property type="entry name" value="Resolv_N"/>
</dbReference>